<protein>
    <submittedName>
        <fullName evidence="2">Hint domain-containing protein</fullName>
    </submittedName>
</protein>
<dbReference type="Pfam" id="PF13403">
    <property type="entry name" value="Hint_2"/>
    <property type="match status" value="1"/>
</dbReference>
<dbReference type="InterPro" id="IPR028992">
    <property type="entry name" value="Hedgehog/Intein_dom"/>
</dbReference>
<name>A0A1I1DJQ7_9RHOB</name>
<proteinExistence type="predicted"/>
<gene>
    <name evidence="2" type="ORF">SAMN04488094_101283</name>
</gene>
<dbReference type="STRING" id="441112.SAMN04488094_101283"/>
<dbReference type="InterPro" id="IPR036844">
    <property type="entry name" value="Hint_dom_sf"/>
</dbReference>
<reference evidence="2 3" key="1">
    <citation type="submission" date="2016-10" db="EMBL/GenBank/DDBJ databases">
        <authorList>
            <person name="de Groot N.N."/>
        </authorList>
    </citation>
    <scope>NUCLEOTIDE SEQUENCE [LARGE SCALE GENOMIC DNA]</scope>
    <source>
        <strain evidence="2 3">DSM 19548</strain>
    </source>
</reference>
<dbReference type="Proteomes" id="UP000198728">
    <property type="component" value="Unassembled WGS sequence"/>
</dbReference>
<keyword evidence="3" id="KW-1185">Reference proteome</keyword>
<organism evidence="2 3">
    <name type="scientific">Tropicimonas isoalkanivorans</name>
    <dbReference type="NCBI Taxonomy" id="441112"/>
    <lineage>
        <taxon>Bacteria</taxon>
        <taxon>Pseudomonadati</taxon>
        <taxon>Pseudomonadota</taxon>
        <taxon>Alphaproteobacteria</taxon>
        <taxon>Rhodobacterales</taxon>
        <taxon>Roseobacteraceae</taxon>
        <taxon>Tropicimonas</taxon>
    </lineage>
</organism>
<dbReference type="AlphaFoldDB" id="A0A1I1DJQ7"/>
<dbReference type="OrthoDB" id="7832226at2"/>
<dbReference type="EMBL" id="FOLG01000001">
    <property type="protein sequence ID" value="SFB75064.1"/>
    <property type="molecule type" value="Genomic_DNA"/>
</dbReference>
<evidence type="ECO:0000313" key="3">
    <source>
        <dbReference type="Proteomes" id="UP000198728"/>
    </source>
</evidence>
<evidence type="ECO:0000259" key="1">
    <source>
        <dbReference type="Pfam" id="PF13403"/>
    </source>
</evidence>
<dbReference type="RefSeq" id="WP_093358723.1">
    <property type="nucleotide sequence ID" value="NZ_FOLG01000001.1"/>
</dbReference>
<evidence type="ECO:0000313" key="2">
    <source>
        <dbReference type="EMBL" id="SFB75064.1"/>
    </source>
</evidence>
<dbReference type="SUPFAM" id="SSF51294">
    <property type="entry name" value="Hedgehog/intein (Hint) domain"/>
    <property type="match status" value="1"/>
</dbReference>
<feature type="domain" description="Hedgehog/Intein (Hint)" evidence="1">
    <location>
        <begin position="51"/>
        <end position="188"/>
    </location>
</feature>
<accession>A0A1I1DJQ7</accession>
<sequence>MENAPRTAFSRARPVARTSFGQATLVLQPEQLLQPPDPFQSPGAWLIAAVAAETRIMTPTGPCPAGRLQPSDFVQTIDHGPVPVLWSGRRTVSARQVAACPQLGPILVPRAAFGGGTPRRPVRLSPRAGVLLSPDNAPDGVLVPAGDLCGHAGIAPTPAEAVTYVQLLLERHAVIAADGLPVESFHPGWLDDGPWNSRLRAEVIAVLPDLEHGPDLYGPDVRPRVQRAR</sequence>